<keyword evidence="6" id="KW-1185">Reference proteome</keyword>
<dbReference type="Pfam" id="PF01553">
    <property type="entry name" value="Acyltransferase"/>
    <property type="match status" value="1"/>
</dbReference>
<dbReference type="PANTHER" id="PTHR10434">
    <property type="entry name" value="1-ACYL-SN-GLYCEROL-3-PHOSPHATE ACYLTRANSFERASE"/>
    <property type="match status" value="1"/>
</dbReference>
<dbReference type="SMART" id="SM00563">
    <property type="entry name" value="PlsC"/>
    <property type="match status" value="1"/>
</dbReference>
<evidence type="ECO:0000256" key="1">
    <source>
        <dbReference type="ARBA" id="ARBA00005189"/>
    </source>
</evidence>
<evidence type="ECO:0000256" key="3">
    <source>
        <dbReference type="ARBA" id="ARBA00023315"/>
    </source>
</evidence>
<reference evidence="5" key="1">
    <citation type="journal article" date="2014" name="Int. J. Syst. Evol. Microbiol.">
        <title>Complete genome sequence of Corynebacterium casei LMG S-19264T (=DSM 44701T), isolated from a smear-ripened cheese.</title>
        <authorList>
            <consortium name="US DOE Joint Genome Institute (JGI-PGF)"/>
            <person name="Walter F."/>
            <person name="Albersmeier A."/>
            <person name="Kalinowski J."/>
            <person name="Ruckert C."/>
        </authorList>
    </citation>
    <scope>NUCLEOTIDE SEQUENCE</scope>
    <source>
        <strain evidence="5">CGMCC 1.15493</strain>
    </source>
</reference>
<name>A0A916XUT4_9HYPH</name>
<dbReference type="AlphaFoldDB" id="A0A916XUT4"/>
<comment type="pathway">
    <text evidence="1">Lipid metabolism.</text>
</comment>
<feature type="domain" description="Phospholipid/glycerol acyltransferase" evidence="4">
    <location>
        <begin position="35"/>
        <end position="156"/>
    </location>
</feature>
<dbReference type="EMBL" id="BMJJ01000002">
    <property type="protein sequence ID" value="GGD11414.1"/>
    <property type="molecule type" value="Genomic_DNA"/>
</dbReference>
<reference evidence="5" key="2">
    <citation type="submission" date="2020-09" db="EMBL/GenBank/DDBJ databases">
        <authorList>
            <person name="Sun Q."/>
            <person name="Zhou Y."/>
        </authorList>
    </citation>
    <scope>NUCLEOTIDE SEQUENCE</scope>
    <source>
        <strain evidence="5">CGMCC 1.15493</strain>
    </source>
</reference>
<dbReference type="PANTHER" id="PTHR10434:SF11">
    <property type="entry name" value="1-ACYL-SN-GLYCEROL-3-PHOSPHATE ACYLTRANSFERASE"/>
    <property type="match status" value="1"/>
</dbReference>
<evidence type="ECO:0000259" key="4">
    <source>
        <dbReference type="SMART" id="SM00563"/>
    </source>
</evidence>
<keyword evidence="3 5" id="KW-0012">Acyltransferase</keyword>
<evidence type="ECO:0000313" key="6">
    <source>
        <dbReference type="Proteomes" id="UP000613160"/>
    </source>
</evidence>
<dbReference type="CDD" id="cd07989">
    <property type="entry name" value="LPLAT_AGPAT-like"/>
    <property type="match status" value="1"/>
</dbReference>
<comment type="caution">
    <text evidence="5">The sequence shown here is derived from an EMBL/GenBank/DDBJ whole genome shotgun (WGS) entry which is preliminary data.</text>
</comment>
<protein>
    <submittedName>
        <fullName evidence="5">1-acyl-sn-glycerol-3-phosphate acyltransferase</fullName>
    </submittedName>
</protein>
<gene>
    <name evidence="5" type="ORF">GCM10011335_13010</name>
</gene>
<dbReference type="GO" id="GO:0006654">
    <property type="term" value="P:phosphatidic acid biosynthetic process"/>
    <property type="evidence" value="ECO:0007669"/>
    <property type="project" value="TreeGrafter"/>
</dbReference>
<dbReference type="InterPro" id="IPR002123">
    <property type="entry name" value="Plipid/glycerol_acylTrfase"/>
</dbReference>
<organism evidence="5 6">
    <name type="scientific">Aureimonas glaciei</name>
    <dbReference type="NCBI Taxonomy" id="1776957"/>
    <lineage>
        <taxon>Bacteria</taxon>
        <taxon>Pseudomonadati</taxon>
        <taxon>Pseudomonadota</taxon>
        <taxon>Alphaproteobacteria</taxon>
        <taxon>Hyphomicrobiales</taxon>
        <taxon>Aurantimonadaceae</taxon>
        <taxon>Aureimonas</taxon>
    </lineage>
</organism>
<keyword evidence="2" id="KW-0808">Transferase</keyword>
<dbReference type="Proteomes" id="UP000613160">
    <property type="component" value="Unassembled WGS sequence"/>
</dbReference>
<evidence type="ECO:0000313" key="5">
    <source>
        <dbReference type="EMBL" id="GGD11414.1"/>
    </source>
</evidence>
<proteinExistence type="predicted"/>
<evidence type="ECO:0000256" key="2">
    <source>
        <dbReference type="ARBA" id="ARBA00022679"/>
    </source>
</evidence>
<sequence length="207" mass="22232">MMQRSLLRAGVTALTRFVIGGHARWTGCAPTLAQRIYFANHGSHLDTIVLWAALPPRLRAETHPVAAADYWGKTALRRHIALNLLNCVLIDRKRLSPDADPLAPVSAVLAEGQSVIIFPEGTRGDEPLPGPFKSGLYHLGLAFPAAELVPVYLDNLSRAFPKGAYLPAPISCNVRFGAPIRIEADEDKAAFLERARAAVSALAGPAA</sequence>
<dbReference type="GO" id="GO:0003841">
    <property type="term" value="F:1-acylglycerol-3-phosphate O-acyltransferase activity"/>
    <property type="evidence" value="ECO:0007669"/>
    <property type="project" value="TreeGrafter"/>
</dbReference>
<accession>A0A916XUT4</accession>
<dbReference type="SUPFAM" id="SSF69593">
    <property type="entry name" value="Glycerol-3-phosphate (1)-acyltransferase"/>
    <property type="match status" value="1"/>
</dbReference>